<dbReference type="InterPro" id="IPR002890">
    <property type="entry name" value="MG2"/>
</dbReference>
<feature type="non-terminal residue" evidence="8">
    <location>
        <position position="242"/>
    </location>
</feature>
<sequence length="242" mass="27213">YVLMVPAVLQTDSPGQICLQFLNLNETVSARVILEYGAVNTTIFEKTMTPSSGLQCFNFTIPPVSSTPLAFISFSAKGGNTVSLQEQRSVMIWKTESIVFVETDKPIYKPGQSVMFRVIALDFNFKPVQEMSIFFFLQDPQGNRIFQWQNVTSEMNIIQIEFPLTEEPILGIYKIIVAKKSGDKTDHSFLVEEYVLPKFDVTVTAPESLTILDSEFTVKVCGVYTYGQPVEGKVQLSVCRDF</sequence>
<reference evidence="8 9" key="1">
    <citation type="submission" date="2014-04" db="EMBL/GenBank/DDBJ databases">
        <title>Genome evolution of avian class.</title>
        <authorList>
            <person name="Zhang G."/>
            <person name="Li C."/>
        </authorList>
    </citation>
    <scope>NUCLEOTIDE SEQUENCE [LARGE SCALE GENOMIC DNA]</scope>
    <source>
        <strain evidence="8">BGI_N311</strain>
    </source>
</reference>
<keyword evidence="4" id="KW-0722">Serine protease inhibitor</keyword>
<dbReference type="EMBL" id="KL374570">
    <property type="protein sequence ID" value="KFP82883.1"/>
    <property type="molecule type" value="Genomic_DNA"/>
</dbReference>
<keyword evidence="9" id="KW-1185">Reference proteome</keyword>
<dbReference type="GO" id="GO:0004867">
    <property type="term" value="F:serine-type endopeptidase inhibitor activity"/>
    <property type="evidence" value="ECO:0007669"/>
    <property type="project" value="UniProtKB-KW"/>
</dbReference>
<evidence type="ECO:0000313" key="8">
    <source>
        <dbReference type="EMBL" id="KFP82883.1"/>
    </source>
</evidence>
<feature type="domain" description="Macroglobulin" evidence="7">
    <location>
        <begin position="193"/>
        <end position="240"/>
    </location>
</feature>
<dbReference type="InterPro" id="IPR050473">
    <property type="entry name" value="A2M/Complement_sys"/>
</dbReference>
<evidence type="ECO:0000313" key="9">
    <source>
        <dbReference type="Proteomes" id="UP000054244"/>
    </source>
</evidence>
<evidence type="ECO:0000256" key="1">
    <source>
        <dbReference type="ARBA" id="ARBA00010952"/>
    </source>
</evidence>
<organism evidence="8 9">
    <name type="scientific">Apaloderma vittatum</name>
    <name type="common">Bar-tailed trogon</name>
    <dbReference type="NCBI Taxonomy" id="57397"/>
    <lineage>
        <taxon>Eukaryota</taxon>
        <taxon>Metazoa</taxon>
        <taxon>Chordata</taxon>
        <taxon>Craniata</taxon>
        <taxon>Vertebrata</taxon>
        <taxon>Euteleostomi</taxon>
        <taxon>Archelosauria</taxon>
        <taxon>Archosauria</taxon>
        <taxon>Dinosauria</taxon>
        <taxon>Saurischia</taxon>
        <taxon>Theropoda</taxon>
        <taxon>Coelurosauria</taxon>
        <taxon>Aves</taxon>
        <taxon>Neognathae</taxon>
        <taxon>Neoaves</taxon>
        <taxon>Telluraves</taxon>
        <taxon>Coraciimorphae</taxon>
        <taxon>Trogoniformes</taxon>
        <taxon>Trogonidae</taxon>
        <taxon>Apaloderma</taxon>
    </lineage>
</organism>
<keyword evidence="2" id="KW-0646">Protease inhibitor</keyword>
<keyword evidence="3" id="KW-0732">Signal</keyword>
<dbReference type="PANTHER" id="PTHR11412">
    <property type="entry name" value="MACROGLOBULIN / COMPLEMENT"/>
    <property type="match status" value="1"/>
</dbReference>
<evidence type="ECO:0000256" key="5">
    <source>
        <dbReference type="ARBA" id="ARBA00023180"/>
    </source>
</evidence>
<dbReference type="AlphaFoldDB" id="A0A091MZE7"/>
<evidence type="ECO:0000259" key="7">
    <source>
        <dbReference type="Pfam" id="PF17791"/>
    </source>
</evidence>
<evidence type="ECO:0000256" key="2">
    <source>
        <dbReference type="ARBA" id="ARBA00022690"/>
    </source>
</evidence>
<dbReference type="PANTHER" id="PTHR11412:SF170">
    <property type="entry name" value="OVOSTATIN"/>
    <property type="match status" value="1"/>
</dbReference>
<dbReference type="FunFam" id="2.60.40.1930:FF:000001">
    <property type="entry name" value="CD109 isoform 3"/>
    <property type="match status" value="1"/>
</dbReference>
<evidence type="ECO:0000259" key="6">
    <source>
        <dbReference type="Pfam" id="PF01835"/>
    </source>
</evidence>
<protein>
    <submittedName>
        <fullName evidence="8">Ovostatin</fullName>
    </submittedName>
</protein>
<feature type="domain" description="Macroglobulin" evidence="6">
    <location>
        <begin position="99"/>
        <end position="191"/>
    </location>
</feature>
<gene>
    <name evidence="8" type="ORF">N311_01628</name>
</gene>
<name>A0A091MZE7_APAVI</name>
<evidence type="ECO:0000256" key="3">
    <source>
        <dbReference type="ARBA" id="ARBA00022729"/>
    </source>
</evidence>
<dbReference type="Pfam" id="PF17791">
    <property type="entry name" value="MG3"/>
    <property type="match status" value="1"/>
</dbReference>
<keyword evidence="5" id="KW-0325">Glycoprotein</keyword>
<proteinExistence type="inferred from homology"/>
<dbReference type="InterPro" id="IPR041555">
    <property type="entry name" value="MG3"/>
</dbReference>
<accession>A0A091MZE7</accession>
<dbReference type="Proteomes" id="UP000054244">
    <property type="component" value="Unassembled WGS sequence"/>
</dbReference>
<dbReference type="Gene3D" id="2.60.40.1930">
    <property type="match status" value="1"/>
</dbReference>
<feature type="non-terminal residue" evidence="8">
    <location>
        <position position="1"/>
    </location>
</feature>
<dbReference type="Pfam" id="PF01835">
    <property type="entry name" value="MG2"/>
    <property type="match status" value="1"/>
</dbReference>
<evidence type="ECO:0000256" key="4">
    <source>
        <dbReference type="ARBA" id="ARBA00022900"/>
    </source>
</evidence>
<dbReference type="Gene3D" id="2.60.40.1940">
    <property type="match status" value="1"/>
</dbReference>
<comment type="similarity">
    <text evidence="1">Belongs to the protease inhibitor I39 (alpha-2-macroglobulin) family.</text>
</comment>